<name>A0A364Y8N0_9BACT</name>
<keyword evidence="1" id="KW-0472">Membrane</keyword>
<sequence length="313" mass="36054">MSLLNSIFDFLRFNRKNWRAIMLCFFAAAVFWMFNALNKRYTTNVNFPVAFEYNEENYVAVRPLPKDVRLNVTGIGWNLFRRSLGLHVPPLVIPLEKPSEVKKIVGGTLPPLFANQLEGYEINFVLTDTLQIALEPKTKRWVSLRLDTPSILFRNGYTIVSKPKLEPDSIFIEGPWKLLNSINEPVNVKLTQRNIDEDFRNDVEVMFLNNELIQRNPPTILITFDVDKLVEINDSLPLRLVNMPRGARPMIKSSLPVKVAIPKRQLDTFQRDSVYAELDLNGFLKGELKILPRIVGLPPYSEVLRVDSVKVKF</sequence>
<keyword evidence="1" id="KW-0812">Transmembrane</keyword>
<evidence type="ECO:0008006" key="4">
    <source>
        <dbReference type="Google" id="ProtNLM"/>
    </source>
</evidence>
<comment type="caution">
    <text evidence="2">The sequence shown here is derived from an EMBL/GenBank/DDBJ whole genome shotgun (WGS) entry which is preliminary data.</text>
</comment>
<dbReference type="Proteomes" id="UP000251889">
    <property type="component" value="Unassembled WGS sequence"/>
</dbReference>
<dbReference type="PANTHER" id="PTHR37804">
    <property type="entry name" value="CDAA REGULATORY PROTEIN CDAR"/>
    <property type="match status" value="1"/>
</dbReference>
<evidence type="ECO:0000313" key="2">
    <source>
        <dbReference type="EMBL" id="RAW03300.1"/>
    </source>
</evidence>
<organism evidence="2 3">
    <name type="scientific">Pseudochryseolinea flava</name>
    <dbReference type="NCBI Taxonomy" id="2059302"/>
    <lineage>
        <taxon>Bacteria</taxon>
        <taxon>Pseudomonadati</taxon>
        <taxon>Bacteroidota</taxon>
        <taxon>Cytophagia</taxon>
        <taxon>Cytophagales</taxon>
        <taxon>Fulvivirgaceae</taxon>
        <taxon>Pseudochryseolinea</taxon>
    </lineage>
</organism>
<dbReference type="EMBL" id="QMFY01000001">
    <property type="protein sequence ID" value="RAW03300.1"/>
    <property type="molecule type" value="Genomic_DNA"/>
</dbReference>
<dbReference type="InterPro" id="IPR053154">
    <property type="entry name" value="c-di-AMP_regulator"/>
</dbReference>
<accession>A0A364Y8N0</accession>
<keyword evidence="1" id="KW-1133">Transmembrane helix</keyword>
<dbReference type="OrthoDB" id="1115707at2"/>
<reference evidence="2 3" key="1">
    <citation type="submission" date="2018-06" db="EMBL/GenBank/DDBJ databases">
        <title>Chryseolinea flavus sp. nov., a member of the phylum Bacteroidetes isolated from soil.</title>
        <authorList>
            <person name="Li Y."/>
            <person name="Wang J."/>
        </authorList>
    </citation>
    <scope>NUCLEOTIDE SEQUENCE [LARGE SCALE GENOMIC DNA]</scope>
    <source>
        <strain evidence="2 3">SDU1-6</strain>
    </source>
</reference>
<proteinExistence type="predicted"/>
<evidence type="ECO:0000313" key="3">
    <source>
        <dbReference type="Proteomes" id="UP000251889"/>
    </source>
</evidence>
<dbReference type="AlphaFoldDB" id="A0A364Y8N0"/>
<dbReference type="RefSeq" id="WP_112745515.1">
    <property type="nucleotide sequence ID" value="NZ_QMFY01000001.1"/>
</dbReference>
<keyword evidence="3" id="KW-1185">Reference proteome</keyword>
<evidence type="ECO:0000256" key="1">
    <source>
        <dbReference type="SAM" id="Phobius"/>
    </source>
</evidence>
<protein>
    <recommendedName>
        <fullName evidence="4">YbbR-like domain-containing protein</fullName>
    </recommendedName>
</protein>
<dbReference type="PANTHER" id="PTHR37804:SF1">
    <property type="entry name" value="CDAA REGULATORY PROTEIN CDAR"/>
    <property type="match status" value="1"/>
</dbReference>
<gene>
    <name evidence="2" type="ORF">DQQ10_04240</name>
</gene>
<feature type="transmembrane region" description="Helical" evidence="1">
    <location>
        <begin position="20"/>
        <end position="37"/>
    </location>
</feature>